<proteinExistence type="predicted"/>
<organism evidence="1 2">
    <name type="scientific">Sulfobacillus benefaciens</name>
    <dbReference type="NCBI Taxonomy" id="453960"/>
    <lineage>
        <taxon>Bacteria</taxon>
        <taxon>Bacillati</taxon>
        <taxon>Bacillota</taxon>
        <taxon>Clostridia</taxon>
        <taxon>Eubacteriales</taxon>
        <taxon>Clostridiales Family XVII. Incertae Sedis</taxon>
        <taxon>Sulfobacillus</taxon>
    </lineage>
</organism>
<name>A0A2T2XAQ5_9FIRM</name>
<sequence length="107" mass="12213">MAKESIGAIVEYRVCEGQNGAFENVINRKWQYQKNAGYIDSGPSLLSVNQRPQIYIEVFTWLGTDAIDRAHHDNQMTILWDELDACTEGGRWEGITITNGQWIYSQS</sequence>
<evidence type="ECO:0000313" key="2">
    <source>
        <dbReference type="Proteomes" id="UP000242972"/>
    </source>
</evidence>
<evidence type="ECO:0000313" key="1">
    <source>
        <dbReference type="EMBL" id="PSR31603.1"/>
    </source>
</evidence>
<gene>
    <name evidence="1" type="ORF">C7B46_16675</name>
</gene>
<protein>
    <recommendedName>
        <fullName evidence="3">ABM domain-containing protein</fullName>
    </recommendedName>
</protein>
<evidence type="ECO:0008006" key="3">
    <source>
        <dbReference type="Google" id="ProtNLM"/>
    </source>
</evidence>
<accession>A0A2T2XAQ5</accession>
<comment type="caution">
    <text evidence="1">The sequence shown here is derived from an EMBL/GenBank/DDBJ whole genome shotgun (WGS) entry which is preliminary data.</text>
</comment>
<dbReference type="EMBL" id="PXYW01000061">
    <property type="protein sequence ID" value="PSR31603.1"/>
    <property type="molecule type" value="Genomic_DNA"/>
</dbReference>
<dbReference type="Proteomes" id="UP000242972">
    <property type="component" value="Unassembled WGS sequence"/>
</dbReference>
<reference evidence="1 2" key="1">
    <citation type="journal article" date="2014" name="BMC Genomics">
        <title>Comparison of environmental and isolate Sulfobacillus genomes reveals diverse carbon, sulfur, nitrogen, and hydrogen metabolisms.</title>
        <authorList>
            <person name="Justice N.B."/>
            <person name="Norman A."/>
            <person name="Brown C.T."/>
            <person name="Singh A."/>
            <person name="Thomas B.C."/>
            <person name="Banfield J.F."/>
        </authorList>
    </citation>
    <scope>NUCLEOTIDE SEQUENCE [LARGE SCALE GENOMIC DNA]</scope>
    <source>
        <strain evidence="1">AMDSBA4</strain>
    </source>
</reference>
<dbReference type="AlphaFoldDB" id="A0A2T2XAQ5"/>